<dbReference type="STRING" id="626369.HMPREF0446_01350"/>
<dbReference type="AlphaFoldDB" id="D0BN15"/>
<organism evidence="8 9">
    <name type="scientific">Granulicatella elegans ATCC 700633</name>
    <dbReference type="NCBI Taxonomy" id="626369"/>
    <lineage>
        <taxon>Bacteria</taxon>
        <taxon>Bacillati</taxon>
        <taxon>Bacillota</taxon>
        <taxon>Bacilli</taxon>
        <taxon>Lactobacillales</taxon>
        <taxon>Carnobacteriaceae</taxon>
        <taxon>Granulicatella</taxon>
    </lineage>
</organism>
<dbReference type="PANTHER" id="PTHR38459:SF1">
    <property type="entry name" value="PROPHAGE BACTOPRENOL-LINKED GLUCOSE TRANSLOCASE HOMOLOG"/>
    <property type="match status" value="1"/>
</dbReference>
<dbReference type="PANTHER" id="PTHR38459">
    <property type="entry name" value="PROPHAGE BACTOPRENOL-LINKED GLUCOSE TRANSLOCASE HOMOLOG"/>
    <property type="match status" value="1"/>
</dbReference>
<dbReference type="EMBL" id="ACRF02000003">
    <property type="protein sequence ID" value="EEW92505.1"/>
    <property type="molecule type" value="Genomic_DNA"/>
</dbReference>
<dbReference type="RefSeq" id="WP_006703626.1">
    <property type="nucleotide sequence ID" value="NZ_KI391971.1"/>
</dbReference>
<protein>
    <recommendedName>
        <fullName evidence="7">GtrA/DPMS transmembrane domain-containing protein</fullName>
    </recommendedName>
</protein>
<dbReference type="GO" id="GO:0005886">
    <property type="term" value="C:plasma membrane"/>
    <property type="evidence" value="ECO:0007669"/>
    <property type="project" value="TreeGrafter"/>
</dbReference>
<keyword evidence="9" id="KW-1185">Reference proteome</keyword>
<feature type="transmembrane region" description="Helical" evidence="6">
    <location>
        <begin position="12"/>
        <end position="34"/>
    </location>
</feature>
<name>D0BN15_9LACT</name>
<evidence type="ECO:0000313" key="9">
    <source>
        <dbReference type="Proteomes" id="UP000002939"/>
    </source>
</evidence>
<reference evidence="8" key="1">
    <citation type="submission" date="2009-09" db="EMBL/GenBank/DDBJ databases">
        <authorList>
            <consortium name="The Broad Institute Genome Sequencing Platform"/>
            <person name="Ward D."/>
            <person name="Feldgarden M."/>
            <person name="Earl A."/>
            <person name="Young S.K."/>
            <person name="Zeng Q."/>
            <person name="Koehrsen M."/>
            <person name="Alvarado L."/>
            <person name="Berlin A."/>
            <person name="Bochicchio J."/>
            <person name="Borenstein D."/>
            <person name="Chapman S.B."/>
            <person name="Chen Z."/>
            <person name="Engels R."/>
            <person name="Freedman E."/>
            <person name="Gellesch M."/>
            <person name="Goldberg J."/>
            <person name="Griggs A."/>
            <person name="Gujja S."/>
            <person name="Heilman E."/>
            <person name="Heiman D."/>
            <person name="Hepburn T."/>
            <person name="Howarth C."/>
            <person name="Jen D."/>
            <person name="Larson L."/>
            <person name="Lewis B."/>
            <person name="Mehta T."/>
            <person name="Park D."/>
            <person name="Pearson M."/>
            <person name="Roberts A."/>
            <person name="Saif S."/>
            <person name="Shea T."/>
            <person name="Shenoy N."/>
            <person name="Sisk P."/>
            <person name="Stolte C."/>
            <person name="Sykes S."/>
            <person name="Thomson T."/>
            <person name="Walk T."/>
            <person name="White J."/>
            <person name="Yandava C."/>
            <person name="Sibley C.D."/>
            <person name="Field T.R."/>
            <person name="Grinwis M."/>
            <person name="Eshaghurshan C.S."/>
            <person name="Surette M.G."/>
            <person name="Haas B."/>
            <person name="Nusbaum C."/>
            <person name="Birren B."/>
        </authorList>
    </citation>
    <scope>NUCLEOTIDE SEQUENCE [LARGE SCALE GENOMIC DNA]</scope>
    <source>
        <strain evidence="8">ATCC 700633</strain>
    </source>
</reference>
<keyword evidence="3 6" id="KW-0812">Transmembrane</keyword>
<dbReference type="GO" id="GO:0000271">
    <property type="term" value="P:polysaccharide biosynthetic process"/>
    <property type="evidence" value="ECO:0007669"/>
    <property type="project" value="InterPro"/>
</dbReference>
<comment type="similarity">
    <text evidence="2">Belongs to the GtrA family.</text>
</comment>
<gene>
    <name evidence="8" type="ORF">HMPREF0446_01350</name>
</gene>
<evidence type="ECO:0000256" key="5">
    <source>
        <dbReference type="ARBA" id="ARBA00023136"/>
    </source>
</evidence>
<dbReference type="Proteomes" id="UP000002939">
    <property type="component" value="Unassembled WGS sequence"/>
</dbReference>
<comment type="caution">
    <text evidence="8">The sequence shown here is derived from an EMBL/GenBank/DDBJ whole genome shotgun (WGS) entry which is preliminary data.</text>
</comment>
<evidence type="ECO:0000259" key="7">
    <source>
        <dbReference type="Pfam" id="PF04138"/>
    </source>
</evidence>
<feature type="transmembrane region" description="Helical" evidence="6">
    <location>
        <begin position="73"/>
        <end position="94"/>
    </location>
</feature>
<dbReference type="HOGENOM" id="CLU_083873_4_0_9"/>
<comment type="subcellular location">
    <subcellularLocation>
        <location evidence="1">Membrane</location>
        <topology evidence="1">Multi-pass membrane protein</topology>
    </subcellularLocation>
</comment>
<evidence type="ECO:0000256" key="6">
    <source>
        <dbReference type="SAM" id="Phobius"/>
    </source>
</evidence>
<dbReference type="Pfam" id="PF04138">
    <property type="entry name" value="GtrA_DPMS_TM"/>
    <property type="match status" value="1"/>
</dbReference>
<evidence type="ECO:0000256" key="1">
    <source>
        <dbReference type="ARBA" id="ARBA00004141"/>
    </source>
</evidence>
<evidence type="ECO:0000256" key="4">
    <source>
        <dbReference type="ARBA" id="ARBA00022989"/>
    </source>
</evidence>
<accession>D0BN15</accession>
<feature type="transmembrane region" description="Helical" evidence="6">
    <location>
        <begin position="109"/>
        <end position="129"/>
    </location>
</feature>
<reference evidence="8" key="2">
    <citation type="submission" date="2011-10" db="EMBL/GenBank/DDBJ databases">
        <title>The Genome Sequence of Granulicatella elegans ATCC 700633.</title>
        <authorList>
            <consortium name="The Broad Institute Genome Sequencing Platform"/>
            <consortium name="The Broad Institute Genome Sequencing Center for Infectious Disease"/>
            <person name="Earl A."/>
            <person name="Ward D."/>
            <person name="Feldgarden M."/>
            <person name="Gevers D."/>
            <person name="Sibley C.D."/>
            <person name="Field T.R."/>
            <person name="Grinwis M."/>
            <person name="Eshaghurshan C.S."/>
            <person name="Surette M.G."/>
            <person name="Young S.K."/>
            <person name="Zeng Q."/>
            <person name="Gargeya S."/>
            <person name="Fitzgerald M."/>
            <person name="Haas B."/>
            <person name="Abouelleil A."/>
            <person name="Alvarado L."/>
            <person name="Arachchi H.M."/>
            <person name="Berlin A."/>
            <person name="Brown A."/>
            <person name="Chapman S.B."/>
            <person name="Chen Z."/>
            <person name="Dunbar C."/>
            <person name="Freedman E."/>
            <person name="Gearin G."/>
            <person name="Goldberg J."/>
            <person name="Griggs A."/>
            <person name="Gujja S."/>
            <person name="Heiman D."/>
            <person name="Howarth C."/>
            <person name="Larson L."/>
            <person name="Lui A."/>
            <person name="MacDonald P.J.P."/>
            <person name="Montmayeur A."/>
            <person name="Murphy C."/>
            <person name="Neiman D."/>
            <person name="Pearson M."/>
            <person name="Priest M."/>
            <person name="Roberts A."/>
            <person name="Saif S."/>
            <person name="Shea T."/>
            <person name="Shenoy N."/>
            <person name="Sisk P."/>
            <person name="Stolte C."/>
            <person name="Sykes S."/>
            <person name="Wortman J."/>
            <person name="Nusbaum C."/>
            <person name="Birren B."/>
        </authorList>
    </citation>
    <scope>NUCLEOTIDE SEQUENCE [LARGE SCALE GENOMIC DNA]</scope>
    <source>
        <strain evidence="8">ATCC 700633</strain>
    </source>
</reference>
<keyword evidence="4 6" id="KW-1133">Transmembrane helix</keyword>
<dbReference type="eggNOG" id="COG2246">
    <property type="taxonomic scope" value="Bacteria"/>
</dbReference>
<keyword evidence="5 6" id="KW-0472">Membrane</keyword>
<evidence type="ECO:0000256" key="3">
    <source>
        <dbReference type="ARBA" id="ARBA00022692"/>
    </source>
</evidence>
<dbReference type="InterPro" id="IPR007267">
    <property type="entry name" value="GtrA_DPMS_TM"/>
</dbReference>
<evidence type="ECO:0000256" key="2">
    <source>
        <dbReference type="ARBA" id="ARBA00009399"/>
    </source>
</evidence>
<sequence length="141" mass="16213">MKKILSSFFDATFLRFILVGVVNTLVGTAIMFFCFNVLEWNYWISSALNYIVGSIVSYLLNKRYTFQQKGHDWNTLWKFIVNITICYVLAYGFAKPLVTWMLSGVSTNIQGNVALFTGMVLFVGLNYIGQRFWAFSPKKDV</sequence>
<feature type="domain" description="GtrA/DPMS transmembrane" evidence="7">
    <location>
        <begin position="15"/>
        <end position="135"/>
    </location>
</feature>
<feature type="transmembrane region" description="Helical" evidence="6">
    <location>
        <begin position="40"/>
        <end position="61"/>
    </location>
</feature>
<proteinExistence type="inferred from homology"/>
<dbReference type="InterPro" id="IPR051401">
    <property type="entry name" value="GtrA_CellWall_Glycosyl"/>
</dbReference>
<evidence type="ECO:0000313" key="8">
    <source>
        <dbReference type="EMBL" id="EEW92505.1"/>
    </source>
</evidence>